<gene>
    <name evidence="3" type="ORF">QR680_008859</name>
</gene>
<dbReference type="CDD" id="cd06257">
    <property type="entry name" value="DnaJ"/>
    <property type="match status" value="1"/>
</dbReference>
<dbReference type="InterPro" id="IPR036869">
    <property type="entry name" value="J_dom_sf"/>
</dbReference>
<dbReference type="InterPro" id="IPR001623">
    <property type="entry name" value="DnaJ_domain"/>
</dbReference>
<reference evidence="3" key="1">
    <citation type="submission" date="2023-06" db="EMBL/GenBank/DDBJ databases">
        <title>Genomic analysis of the entomopathogenic nematode Steinernema hermaphroditum.</title>
        <authorList>
            <person name="Schwarz E.M."/>
            <person name="Heppert J.K."/>
            <person name="Baniya A."/>
            <person name="Schwartz H.T."/>
            <person name="Tan C.-H."/>
            <person name="Antoshechkin I."/>
            <person name="Sternberg P.W."/>
            <person name="Goodrich-Blair H."/>
            <person name="Dillman A.R."/>
        </authorList>
    </citation>
    <scope>NUCLEOTIDE SEQUENCE</scope>
    <source>
        <strain evidence="3">PS9179</strain>
        <tissue evidence="3">Whole animal</tissue>
    </source>
</reference>
<dbReference type="SMART" id="SM00271">
    <property type="entry name" value="DnaJ"/>
    <property type="match status" value="1"/>
</dbReference>
<keyword evidence="1" id="KW-0472">Membrane</keyword>
<dbReference type="PROSITE" id="PS50076">
    <property type="entry name" value="DNAJ_2"/>
    <property type="match status" value="1"/>
</dbReference>
<keyword evidence="1" id="KW-1133">Transmembrane helix</keyword>
<evidence type="ECO:0000313" key="3">
    <source>
        <dbReference type="EMBL" id="KAK0424797.1"/>
    </source>
</evidence>
<proteinExistence type="predicted"/>
<dbReference type="Pfam" id="PF00226">
    <property type="entry name" value="DnaJ"/>
    <property type="match status" value="1"/>
</dbReference>
<feature type="transmembrane region" description="Helical" evidence="1">
    <location>
        <begin position="169"/>
        <end position="189"/>
    </location>
</feature>
<dbReference type="PRINTS" id="PR00625">
    <property type="entry name" value="JDOMAIN"/>
</dbReference>
<feature type="domain" description="J" evidence="2">
    <location>
        <begin position="34"/>
        <end position="96"/>
    </location>
</feature>
<keyword evidence="4" id="KW-1185">Reference proteome</keyword>
<comment type="caution">
    <text evidence="3">The sequence shown here is derived from an EMBL/GenBank/DDBJ whole genome shotgun (WGS) entry which is preliminary data.</text>
</comment>
<dbReference type="Proteomes" id="UP001175271">
    <property type="component" value="Unassembled WGS sequence"/>
</dbReference>
<evidence type="ECO:0000313" key="4">
    <source>
        <dbReference type="Proteomes" id="UP001175271"/>
    </source>
</evidence>
<organism evidence="3 4">
    <name type="scientific">Steinernema hermaphroditum</name>
    <dbReference type="NCBI Taxonomy" id="289476"/>
    <lineage>
        <taxon>Eukaryota</taxon>
        <taxon>Metazoa</taxon>
        <taxon>Ecdysozoa</taxon>
        <taxon>Nematoda</taxon>
        <taxon>Chromadorea</taxon>
        <taxon>Rhabditida</taxon>
        <taxon>Tylenchina</taxon>
        <taxon>Panagrolaimomorpha</taxon>
        <taxon>Strongyloidoidea</taxon>
        <taxon>Steinernematidae</taxon>
        <taxon>Steinernema</taxon>
    </lineage>
</organism>
<accession>A0AA39IKC3</accession>
<dbReference type="EMBL" id="JAUCMV010000001">
    <property type="protein sequence ID" value="KAK0424797.1"/>
    <property type="molecule type" value="Genomic_DNA"/>
</dbReference>
<evidence type="ECO:0000259" key="2">
    <source>
        <dbReference type="PROSITE" id="PS50076"/>
    </source>
</evidence>
<dbReference type="PANTHER" id="PTHR44825">
    <property type="match status" value="1"/>
</dbReference>
<sequence length="278" mass="33178">MPSSLDLARYRSLRLFCRREFHFTSSRFAPAKRCHYDVLGVSRTASQQQIKDAFYTKSKKMHPDLADGSTGRFVELKTAYDVLRRPADRKLYDLELSSPEEFAHFQYRRRHQRRSRASMDYAYGSPYSQYDNDGQSWKRFWEEQRANSNKEHFSAEEIRKRNEDQWDRIIKYTFAGLILVFLYNVGYLLQLTSRQRYLDSLDAKEEIARSFARSSRREHFDDNAQAENFTQVLSSIDAAHKRRLEDVAARNSKEIREEHRWMDAVRDTTFVPRTKRPE</sequence>
<evidence type="ECO:0000256" key="1">
    <source>
        <dbReference type="SAM" id="Phobius"/>
    </source>
</evidence>
<dbReference type="InterPro" id="IPR052763">
    <property type="entry name" value="DnaJ_C4"/>
</dbReference>
<name>A0AA39IKC3_9BILA</name>
<keyword evidence="1" id="KW-0812">Transmembrane</keyword>
<protein>
    <recommendedName>
        <fullName evidence="2">J domain-containing protein</fullName>
    </recommendedName>
</protein>
<dbReference type="Gene3D" id="1.10.287.110">
    <property type="entry name" value="DnaJ domain"/>
    <property type="match status" value="1"/>
</dbReference>
<dbReference type="PANTHER" id="PTHR44825:SF1">
    <property type="entry name" value="DNAJ HOMOLOG SUBFAMILY C MEMBER 4"/>
    <property type="match status" value="1"/>
</dbReference>
<dbReference type="SUPFAM" id="SSF46565">
    <property type="entry name" value="Chaperone J-domain"/>
    <property type="match status" value="1"/>
</dbReference>
<dbReference type="AlphaFoldDB" id="A0AA39IKC3"/>